<dbReference type="PROSITE" id="PS00122">
    <property type="entry name" value="CARBOXYLESTERASE_B_1"/>
    <property type="match status" value="1"/>
</dbReference>
<protein>
    <recommendedName>
        <fullName evidence="4">Carboxylic ester hydrolase</fullName>
        <ecNumber evidence="4">3.1.1.-</ecNumber>
    </recommendedName>
</protein>
<dbReference type="EMBL" id="JAUCMV010000004">
    <property type="protein sequence ID" value="KAK0406795.1"/>
    <property type="molecule type" value="Genomic_DNA"/>
</dbReference>
<accession>A0AA39HJ25</accession>
<keyword evidence="3 4" id="KW-0378">Hydrolase</keyword>
<dbReference type="SUPFAM" id="SSF53474">
    <property type="entry name" value="alpha/beta-Hydrolases"/>
    <property type="match status" value="1"/>
</dbReference>
<evidence type="ECO:0000256" key="2">
    <source>
        <dbReference type="ARBA" id="ARBA00022487"/>
    </source>
</evidence>
<organism evidence="7 8">
    <name type="scientific">Steinernema hermaphroditum</name>
    <dbReference type="NCBI Taxonomy" id="289476"/>
    <lineage>
        <taxon>Eukaryota</taxon>
        <taxon>Metazoa</taxon>
        <taxon>Ecdysozoa</taxon>
        <taxon>Nematoda</taxon>
        <taxon>Chromadorea</taxon>
        <taxon>Rhabditida</taxon>
        <taxon>Tylenchina</taxon>
        <taxon>Panagrolaimomorpha</taxon>
        <taxon>Strongyloidoidea</taxon>
        <taxon>Steinernematidae</taxon>
        <taxon>Steinernema</taxon>
    </lineage>
</organism>
<dbReference type="InterPro" id="IPR029058">
    <property type="entry name" value="AB_hydrolase_fold"/>
</dbReference>
<feature type="region of interest" description="Disordered" evidence="5">
    <location>
        <begin position="71"/>
        <end position="107"/>
    </location>
</feature>
<comment type="similarity">
    <text evidence="1 4">Belongs to the type-B carboxylesterase/lipase family.</text>
</comment>
<comment type="caution">
    <text evidence="7">The sequence shown here is derived from an EMBL/GenBank/DDBJ whole genome shotgun (WGS) entry which is preliminary data.</text>
</comment>
<dbReference type="EC" id="3.1.1.-" evidence="4"/>
<evidence type="ECO:0000256" key="4">
    <source>
        <dbReference type="RuleBase" id="RU361235"/>
    </source>
</evidence>
<keyword evidence="2" id="KW-0719">Serine esterase</keyword>
<dbReference type="PANTHER" id="PTHR44590">
    <property type="entry name" value="CARBOXYLIC ESTER HYDROLASE-RELATED"/>
    <property type="match status" value="1"/>
</dbReference>
<feature type="compositionally biased region" description="Polar residues" evidence="5">
    <location>
        <begin position="76"/>
        <end position="97"/>
    </location>
</feature>
<proteinExistence type="inferred from homology"/>
<dbReference type="PANTHER" id="PTHR44590:SF4">
    <property type="entry name" value="CARBOXYLIC ESTER HYDROLASE"/>
    <property type="match status" value="1"/>
</dbReference>
<sequence length="677" mass="77019">MEVVLLFRKFCKTRKSMIEFERTKLAKMPFFDVQDFVCDRWTCSADVRKPVLIRVLIEKLGIPDEYYPLSPRDYPRQSTTYRVSPRGESSSVNTQTRLGPKSKVKSSKDLSRLPEALIIASMGAVNSHRTRSVLPHPRVHTKYGALEGKQICTSDGCFNIFLGIPYAKPPVGELRFQKPQPPTPWNDIRPARKYQKRCPQKDFIWDKVELKVGKSEDCLYLNVMAPTDIPDGRKLPVLVYIHGGGYMIDSAVKYNYRNLCRTLVKNGVIVITIQYRLGFLGYFSTGDANCVGNFGLWDQRAALVWIQENIAAFGGDPNRVTISGQSAGGASVDLLCLSPLSRDLFSQAVVMGGSAETMWSVADTRRVVDYCRQHAIKCGFRRAGKTENDEWTEEDNAAMVAYLRRIPASRLGTSMIGNPELFSSARLPLTPVVDGDILPKPIVELRAEAPPKNVMAGVCQYEALLFVALGFVRSNAKQLDRILDVTASIFDSNGQNAQKARAEIRRLYNDNEVTRQNKKLVAETFITLMSDMINNLSVYRYCQRMSQNGSKVFFYTFEHFNSDSSWPLNFLMPFKGATHCTELQYLFDVNLFMMPYRKTKRDRRVLDNVTRMWTNFAKYGNPNGAKNTEFDFEWMPVDADHPERHLKIREMSAMSESFEQGRVERLARIFDGISLHI</sequence>
<evidence type="ECO:0000313" key="7">
    <source>
        <dbReference type="EMBL" id="KAK0406795.1"/>
    </source>
</evidence>
<dbReference type="Pfam" id="PF00135">
    <property type="entry name" value="COesterase"/>
    <property type="match status" value="1"/>
</dbReference>
<name>A0AA39HJ25_9BILA</name>
<keyword evidence="8" id="KW-1185">Reference proteome</keyword>
<evidence type="ECO:0000313" key="8">
    <source>
        <dbReference type="Proteomes" id="UP001175271"/>
    </source>
</evidence>
<evidence type="ECO:0000256" key="5">
    <source>
        <dbReference type="SAM" id="MobiDB-lite"/>
    </source>
</evidence>
<reference evidence="7" key="1">
    <citation type="submission" date="2023-06" db="EMBL/GenBank/DDBJ databases">
        <title>Genomic analysis of the entomopathogenic nematode Steinernema hermaphroditum.</title>
        <authorList>
            <person name="Schwarz E.M."/>
            <person name="Heppert J.K."/>
            <person name="Baniya A."/>
            <person name="Schwartz H.T."/>
            <person name="Tan C.-H."/>
            <person name="Antoshechkin I."/>
            <person name="Sternberg P.W."/>
            <person name="Goodrich-Blair H."/>
            <person name="Dillman A.R."/>
        </authorList>
    </citation>
    <scope>NUCLEOTIDE SEQUENCE</scope>
    <source>
        <strain evidence="7">PS9179</strain>
        <tissue evidence="7">Whole animal</tissue>
    </source>
</reference>
<dbReference type="InterPro" id="IPR019826">
    <property type="entry name" value="Carboxylesterase_B_AS"/>
</dbReference>
<dbReference type="AlphaFoldDB" id="A0AA39HJ25"/>
<dbReference type="Proteomes" id="UP001175271">
    <property type="component" value="Unassembled WGS sequence"/>
</dbReference>
<evidence type="ECO:0000259" key="6">
    <source>
        <dbReference type="Pfam" id="PF00135"/>
    </source>
</evidence>
<dbReference type="GO" id="GO:0052689">
    <property type="term" value="F:carboxylic ester hydrolase activity"/>
    <property type="evidence" value="ECO:0007669"/>
    <property type="project" value="UniProtKB-KW"/>
</dbReference>
<gene>
    <name evidence="7" type="ORF">QR680_018811</name>
</gene>
<feature type="domain" description="Carboxylesterase type B" evidence="6">
    <location>
        <begin position="137"/>
        <end position="663"/>
    </location>
</feature>
<evidence type="ECO:0000256" key="3">
    <source>
        <dbReference type="ARBA" id="ARBA00022801"/>
    </source>
</evidence>
<dbReference type="Gene3D" id="3.40.50.1820">
    <property type="entry name" value="alpha/beta hydrolase"/>
    <property type="match status" value="1"/>
</dbReference>
<evidence type="ECO:0000256" key="1">
    <source>
        <dbReference type="ARBA" id="ARBA00005964"/>
    </source>
</evidence>
<dbReference type="InterPro" id="IPR002018">
    <property type="entry name" value="CarbesteraseB"/>
</dbReference>